<dbReference type="Proteomes" id="UP000243333">
    <property type="component" value="Unassembled WGS sequence"/>
</dbReference>
<evidence type="ECO:0000313" key="3">
    <source>
        <dbReference type="EMBL" id="SDF72884.1"/>
    </source>
</evidence>
<dbReference type="InterPro" id="IPR036291">
    <property type="entry name" value="NAD(P)-bd_dom_sf"/>
</dbReference>
<dbReference type="InterPro" id="IPR016040">
    <property type="entry name" value="NAD(P)-bd_dom"/>
</dbReference>
<sequence length="319" mass="35600">MQQILVTGGAGFIGSHLVDRLLAAGYWVAVIDDFNDFYEPAVKRQNVAEHITHPNYRLYEGDIRDRAFLDEVFAANSFTAVVHLAARAGVRPSLVEPVLYQEVNVGGTQNIFECCRKFEVKKCIFGSSSSVYGINSKVPFAEDDPIFQPISPYAATKAAGELLAHVYSHLYGIQILCLRFFTVYGPRQRPDLAIHKFTKLIDQGLPIPVYGDGSTCRDYTYVDDIVNGIIGALHYSASLYEIINLGNSDTVYLKDLIRVIEECLGKKAVIKWLPPQPGDVPLTFADIGKARRLLDFEPATAIEEGIANFVAWYRQSRRD</sequence>
<dbReference type="STRING" id="1123285.SAMN05660235_02556"/>
<dbReference type="EMBL" id="FNBU01000024">
    <property type="protein sequence ID" value="SDF72884.1"/>
    <property type="molecule type" value="Genomic_DNA"/>
</dbReference>
<dbReference type="PANTHER" id="PTHR43574">
    <property type="entry name" value="EPIMERASE-RELATED"/>
    <property type="match status" value="1"/>
</dbReference>
<keyword evidence="4" id="KW-1185">Reference proteome</keyword>
<dbReference type="AlphaFoldDB" id="A0A1G7NFQ3"/>
<dbReference type="RefSeq" id="WP_093691462.1">
    <property type="nucleotide sequence ID" value="NZ_FNBU01000024.1"/>
</dbReference>
<feature type="domain" description="NAD(P)-binding" evidence="2">
    <location>
        <begin position="5"/>
        <end position="307"/>
    </location>
</feature>
<dbReference type="SUPFAM" id="SSF51735">
    <property type="entry name" value="NAD(P)-binding Rossmann-fold domains"/>
    <property type="match status" value="1"/>
</dbReference>
<dbReference type="Pfam" id="PF16363">
    <property type="entry name" value="GDP_Man_Dehyd"/>
    <property type="match status" value="1"/>
</dbReference>
<dbReference type="PRINTS" id="PR01713">
    <property type="entry name" value="NUCEPIMERASE"/>
</dbReference>
<dbReference type="Gene3D" id="3.90.25.10">
    <property type="entry name" value="UDP-galactose 4-epimerase, domain 1"/>
    <property type="match status" value="1"/>
</dbReference>
<keyword evidence="1" id="KW-0520">NAD</keyword>
<dbReference type="OrthoDB" id="9766450at2"/>
<accession>A0A1G7NFQ3</accession>
<evidence type="ECO:0000313" key="4">
    <source>
        <dbReference type="Proteomes" id="UP000243333"/>
    </source>
</evidence>
<evidence type="ECO:0000256" key="1">
    <source>
        <dbReference type="ARBA" id="ARBA00023027"/>
    </source>
</evidence>
<protein>
    <submittedName>
        <fullName evidence="3">UDP-glucuronate 4-epimerase</fullName>
    </submittedName>
</protein>
<organism evidence="3 4">
    <name type="scientific">Sporolituus thermophilus DSM 23256</name>
    <dbReference type="NCBI Taxonomy" id="1123285"/>
    <lineage>
        <taxon>Bacteria</taxon>
        <taxon>Bacillati</taxon>
        <taxon>Bacillota</taxon>
        <taxon>Negativicutes</taxon>
        <taxon>Selenomonadales</taxon>
        <taxon>Sporomusaceae</taxon>
        <taxon>Sporolituus</taxon>
    </lineage>
</organism>
<evidence type="ECO:0000259" key="2">
    <source>
        <dbReference type="Pfam" id="PF16363"/>
    </source>
</evidence>
<name>A0A1G7NFQ3_9FIRM</name>
<dbReference type="Gene3D" id="3.40.50.720">
    <property type="entry name" value="NAD(P)-binding Rossmann-like Domain"/>
    <property type="match status" value="1"/>
</dbReference>
<gene>
    <name evidence="3" type="ORF">SAMN05660235_02556</name>
</gene>
<proteinExistence type="predicted"/>
<reference evidence="4" key="1">
    <citation type="submission" date="2016-10" db="EMBL/GenBank/DDBJ databases">
        <authorList>
            <person name="Varghese N."/>
            <person name="Submissions S."/>
        </authorList>
    </citation>
    <scope>NUCLEOTIDE SEQUENCE [LARGE SCALE GENOMIC DNA]</scope>
    <source>
        <strain evidence="4">DSM 23256</strain>
    </source>
</reference>